<evidence type="ECO:0000313" key="2">
    <source>
        <dbReference type="Proteomes" id="UP001180020"/>
    </source>
</evidence>
<proteinExistence type="predicted"/>
<protein>
    <submittedName>
        <fullName evidence="1">Uncharacterized protein</fullName>
    </submittedName>
</protein>
<gene>
    <name evidence="1" type="ORF">QJS10_CPA05g01390</name>
</gene>
<evidence type="ECO:0000313" key="1">
    <source>
        <dbReference type="EMBL" id="KAK1317604.1"/>
    </source>
</evidence>
<keyword evidence="2" id="KW-1185">Reference proteome</keyword>
<accession>A0AAV9EX26</accession>
<comment type="caution">
    <text evidence="1">The sequence shown here is derived from an EMBL/GenBank/DDBJ whole genome shotgun (WGS) entry which is preliminary data.</text>
</comment>
<dbReference type="AlphaFoldDB" id="A0AAV9EX26"/>
<reference evidence="1" key="2">
    <citation type="submission" date="2023-06" db="EMBL/GenBank/DDBJ databases">
        <authorList>
            <person name="Ma L."/>
            <person name="Liu K.-W."/>
            <person name="Li Z."/>
            <person name="Hsiao Y.-Y."/>
            <person name="Qi Y."/>
            <person name="Fu T."/>
            <person name="Tang G."/>
            <person name="Zhang D."/>
            <person name="Sun W.-H."/>
            <person name="Liu D.-K."/>
            <person name="Li Y."/>
            <person name="Chen G.-Z."/>
            <person name="Liu X.-D."/>
            <person name="Liao X.-Y."/>
            <person name="Jiang Y.-T."/>
            <person name="Yu X."/>
            <person name="Hao Y."/>
            <person name="Huang J."/>
            <person name="Zhao X.-W."/>
            <person name="Ke S."/>
            <person name="Chen Y.-Y."/>
            <person name="Wu W.-L."/>
            <person name="Hsu J.-L."/>
            <person name="Lin Y.-F."/>
            <person name="Huang M.-D."/>
            <person name="Li C.-Y."/>
            <person name="Huang L."/>
            <person name="Wang Z.-W."/>
            <person name="Zhao X."/>
            <person name="Zhong W.-Y."/>
            <person name="Peng D.-H."/>
            <person name="Ahmad S."/>
            <person name="Lan S."/>
            <person name="Zhang J.-S."/>
            <person name="Tsai W.-C."/>
            <person name="Van De Peer Y."/>
            <person name="Liu Z.-J."/>
        </authorList>
    </citation>
    <scope>NUCLEOTIDE SEQUENCE</scope>
    <source>
        <strain evidence="1">CP</strain>
        <tissue evidence="1">Leaves</tissue>
    </source>
</reference>
<name>A0AAV9EX26_ACOCL</name>
<reference evidence="1" key="1">
    <citation type="journal article" date="2023" name="Nat. Commun.">
        <title>Diploid and tetraploid genomes of Acorus and the evolution of monocots.</title>
        <authorList>
            <person name="Ma L."/>
            <person name="Liu K.W."/>
            <person name="Li Z."/>
            <person name="Hsiao Y.Y."/>
            <person name="Qi Y."/>
            <person name="Fu T."/>
            <person name="Tang G.D."/>
            <person name="Zhang D."/>
            <person name="Sun W.H."/>
            <person name="Liu D.K."/>
            <person name="Li Y."/>
            <person name="Chen G.Z."/>
            <person name="Liu X.D."/>
            <person name="Liao X.Y."/>
            <person name="Jiang Y.T."/>
            <person name="Yu X."/>
            <person name="Hao Y."/>
            <person name="Huang J."/>
            <person name="Zhao X.W."/>
            <person name="Ke S."/>
            <person name="Chen Y.Y."/>
            <person name="Wu W.L."/>
            <person name="Hsu J.L."/>
            <person name="Lin Y.F."/>
            <person name="Huang M.D."/>
            <person name="Li C.Y."/>
            <person name="Huang L."/>
            <person name="Wang Z.W."/>
            <person name="Zhao X."/>
            <person name="Zhong W.Y."/>
            <person name="Peng D.H."/>
            <person name="Ahmad S."/>
            <person name="Lan S."/>
            <person name="Zhang J.S."/>
            <person name="Tsai W.C."/>
            <person name="Van de Peer Y."/>
            <person name="Liu Z.J."/>
        </authorList>
    </citation>
    <scope>NUCLEOTIDE SEQUENCE</scope>
    <source>
        <strain evidence="1">CP</strain>
    </source>
</reference>
<dbReference type="Proteomes" id="UP001180020">
    <property type="component" value="Unassembled WGS sequence"/>
</dbReference>
<organism evidence="1 2">
    <name type="scientific">Acorus calamus</name>
    <name type="common">Sweet flag</name>
    <dbReference type="NCBI Taxonomy" id="4465"/>
    <lineage>
        <taxon>Eukaryota</taxon>
        <taxon>Viridiplantae</taxon>
        <taxon>Streptophyta</taxon>
        <taxon>Embryophyta</taxon>
        <taxon>Tracheophyta</taxon>
        <taxon>Spermatophyta</taxon>
        <taxon>Magnoliopsida</taxon>
        <taxon>Liliopsida</taxon>
        <taxon>Acoraceae</taxon>
        <taxon>Acorus</taxon>
    </lineage>
</organism>
<dbReference type="EMBL" id="JAUJYO010000005">
    <property type="protein sequence ID" value="KAK1317604.1"/>
    <property type="molecule type" value="Genomic_DNA"/>
</dbReference>
<sequence length="98" mass="10502">MRSDTFGGLPDDYILLSGAPNKNKGTGGDSTVGFDFDPIRNEIIVGGQASIVWHKCRYRRGGLRMSVADVPAGCAVPRRALRPSNTNGTPVLKAVEEE</sequence>